<proteinExistence type="inferred from homology"/>
<dbReference type="Gene3D" id="3.40.50.1110">
    <property type="entry name" value="SGNH hydrolase"/>
    <property type="match status" value="1"/>
</dbReference>
<keyword evidence="5" id="KW-1185">Reference proteome</keyword>
<dbReference type="GO" id="GO:0016788">
    <property type="term" value="F:hydrolase activity, acting on ester bonds"/>
    <property type="evidence" value="ECO:0007669"/>
    <property type="project" value="UniProtKB-ARBA"/>
</dbReference>
<dbReference type="CDD" id="cd01821">
    <property type="entry name" value="Rhamnogalacturan_acetylesterase_like"/>
    <property type="match status" value="1"/>
</dbReference>
<dbReference type="PANTHER" id="PTHR43695">
    <property type="entry name" value="PUTATIVE (AFU_ORTHOLOGUE AFUA_2G17250)-RELATED"/>
    <property type="match status" value="1"/>
</dbReference>
<dbReference type="InterPro" id="IPR036514">
    <property type="entry name" value="SGNH_hydro_sf"/>
</dbReference>
<dbReference type="SUPFAM" id="SSF52266">
    <property type="entry name" value="SGNH hydrolase"/>
    <property type="match status" value="1"/>
</dbReference>
<dbReference type="Pfam" id="PF13472">
    <property type="entry name" value="Lipase_GDSL_2"/>
    <property type="match status" value="1"/>
</dbReference>
<dbReference type="Proteomes" id="UP000198757">
    <property type="component" value="Unassembled WGS sequence"/>
</dbReference>
<dbReference type="STRING" id="1285928.SAMN04487894_101343"/>
<dbReference type="InterPro" id="IPR037459">
    <property type="entry name" value="RhgT-like"/>
</dbReference>
<comment type="similarity">
    <text evidence="1">Belongs to the 'GDSL' lipolytic enzyme family.</text>
</comment>
<evidence type="ECO:0000313" key="4">
    <source>
        <dbReference type="EMBL" id="SDC10626.1"/>
    </source>
</evidence>
<gene>
    <name evidence="4" type="ORF">SAMN04487894_101343</name>
</gene>
<dbReference type="EMBL" id="FMZO01000001">
    <property type="protein sequence ID" value="SDC10626.1"/>
    <property type="molecule type" value="Genomic_DNA"/>
</dbReference>
<dbReference type="AlphaFoldDB" id="A0A1G6IXX0"/>
<organism evidence="4 5">
    <name type="scientific">Niabella drilacis (strain DSM 25811 / CCM 8410 / CCUG 62505 / LMG 26954 / E90)</name>
    <dbReference type="NCBI Taxonomy" id="1285928"/>
    <lineage>
        <taxon>Bacteria</taxon>
        <taxon>Pseudomonadati</taxon>
        <taxon>Bacteroidota</taxon>
        <taxon>Chitinophagia</taxon>
        <taxon>Chitinophagales</taxon>
        <taxon>Chitinophagaceae</taxon>
        <taxon>Niabella</taxon>
    </lineage>
</organism>
<sequence>MPKSPNMKYLKHLPAAAAIILLSFSYLKPRPVLYIIGDSTVKNGSGKGADALWGWGSLIGHYFDTAKIEVQNHAIGGRSSRTFITDGRWEIILKKLRKGDYVLMQFGHNDGSPLDDTARARGTIRGIGDESAEIYNPIRKMNETVYTYGYYMRKFVNDAKAKGAVPIICSPVPRNNFKAGKVQRGSQDYGLWAKQVAEQTGAFFIDLNQRIADQYDRMGQDAVDKFFPKDHTHPNLEGSTLNAEMVVSGVKALKNCTLRGFLR</sequence>
<keyword evidence="2" id="KW-0378">Hydrolase</keyword>
<name>A0A1G6IXX0_NIADE</name>
<evidence type="ECO:0000256" key="2">
    <source>
        <dbReference type="ARBA" id="ARBA00022801"/>
    </source>
</evidence>
<evidence type="ECO:0000313" key="5">
    <source>
        <dbReference type="Proteomes" id="UP000198757"/>
    </source>
</evidence>
<dbReference type="InterPro" id="IPR013830">
    <property type="entry name" value="SGNH_hydro"/>
</dbReference>
<evidence type="ECO:0000256" key="1">
    <source>
        <dbReference type="ARBA" id="ARBA00008668"/>
    </source>
</evidence>
<feature type="domain" description="SGNH hydrolase-type esterase" evidence="3">
    <location>
        <begin position="36"/>
        <end position="239"/>
    </location>
</feature>
<accession>A0A1G6IXX0</accession>
<reference evidence="5" key="1">
    <citation type="submission" date="2016-10" db="EMBL/GenBank/DDBJ databases">
        <authorList>
            <person name="Varghese N."/>
            <person name="Submissions S."/>
        </authorList>
    </citation>
    <scope>NUCLEOTIDE SEQUENCE [LARGE SCALE GENOMIC DNA]</scope>
    <source>
        <strain evidence="5">DSM 25811 / CCM 8410 / LMG 26954 / E90</strain>
    </source>
</reference>
<evidence type="ECO:0000259" key="3">
    <source>
        <dbReference type="Pfam" id="PF13472"/>
    </source>
</evidence>
<protein>
    <submittedName>
        <fullName evidence="4">Lysophospholipase L1</fullName>
    </submittedName>
</protein>
<dbReference type="PANTHER" id="PTHR43695:SF1">
    <property type="entry name" value="RHAMNOGALACTURONAN ACETYLESTERASE"/>
    <property type="match status" value="1"/>
</dbReference>